<evidence type="ECO:0000313" key="1">
    <source>
        <dbReference type="EMBL" id="CAE8724481.1"/>
    </source>
</evidence>
<feature type="non-terminal residue" evidence="1">
    <location>
        <position position="1"/>
    </location>
</feature>
<organism evidence="1 2">
    <name type="scientific">Polarella glacialis</name>
    <name type="common">Dinoflagellate</name>
    <dbReference type="NCBI Taxonomy" id="89957"/>
    <lineage>
        <taxon>Eukaryota</taxon>
        <taxon>Sar</taxon>
        <taxon>Alveolata</taxon>
        <taxon>Dinophyceae</taxon>
        <taxon>Suessiales</taxon>
        <taxon>Suessiaceae</taxon>
        <taxon>Polarella</taxon>
    </lineage>
</organism>
<accession>A0A813LA26</accession>
<protein>
    <submittedName>
        <fullName evidence="1">Uncharacterized protein</fullName>
    </submittedName>
</protein>
<name>A0A813LA26_POLGL</name>
<dbReference type="EMBL" id="CAJNNW010034894">
    <property type="protein sequence ID" value="CAE8724481.1"/>
    <property type="molecule type" value="Genomic_DNA"/>
</dbReference>
<dbReference type="AlphaFoldDB" id="A0A813LA26"/>
<evidence type="ECO:0000313" key="2">
    <source>
        <dbReference type="Proteomes" id="UP000626109"/>
    </source>
</evidence>
<gene>
    <name evidence="1" type="ORF">PGLA2088_LOCUS43723</name>
</gene>
<proteinExistence type="predicted"/>
<sequence length="105" mass="11956">QQQEQQHPAALGEAMRQVDFQRRIFGFAELRGAFLVLAISDCSWLPSRSCCHAVDKLLPCNTQVVAMRDVQTSYAPAVRESEALSARRHRFSYHFLTARRGVHRA</sequence>
<dbReference type="Proteomes" id="UP000626109">
    <property type="component" value="Unassembled WGS sequence"/>
</dbReference>
<reference evidence="1" key="1">
    <citation type="submission" date="2021-02" db="EMBL/GenBank/DDBJ databases">
        <authorList>
            <person name="Dougan E. K."/>
            <person name="Rhodes N."/>
            <person name="Thang M."/>
            <person name="Chan C."/>
        </authorList>
    </citation>
    <scope>NUCLEOTIDE SEQUENCE</scope>
</reference>
<comment type="caution">
    <text evidence="1">The sequence shown here is derived from an EMBL/GenBank/DDBJ whole genome shotgun (WGS) entry which is preliminary data.</text>
</comment>